<dbReference type="SUPFAM" id="SSF55681">
    <property type="entry name" value="Class II aaRS and biotin synthetases"/>
    <property type="match status" value="1"/>
</dbReference>
<dbReference type="HOGENOM" id="CLU_022986_5_0_12"/>
<dbReference type="Pfam" id="PF21948">
    <property type="entry name" value="LplA-B_cat"/>
    <property type="match status" value="1"/>
</dbReference>
<gene>
    <name evidence="2" type="ordered locus">TREAZ_0929</name>
</gene>
<keyword evidence="3" id="KW-1185">Reference proteome</keyword>
<dbReference type="PANTHER" id="PTHR43679">
    <property type="entry name" value="OCTANOYLTRANSFERASE LIPM-RELATED"/>
    <property type="match status" value="1"/>
</dbReference>
<proteinExistence type="predicted"/>
<dbReference type="InParanoid" id="F5Y8V5"/>
<dbReference type="Proteomes" id="UP000009222">
    <property type="component" value="Chromosome"/>
</dbReference>
<dbReference type="PROSITE" id="PS51733">
    <property type="entry name" value="BPL_LPL_CATALYTIC"/>
    <property type="match status" value="1"/>
</dbReference>
<dbReference type="AlphaFoldDB" id="F5Y8V5"/>
<evidence type="ECO:0000313" key="2">
    <source>
        <dbReference type="EMBL" id="AEF81602.1"/>
    </source>
</evidence>
<evidence type="ECO:0000313" key="3">
    <source>
        <dbReference type="Proteomes" id="UP000009222"/>
    </source>
</evidence>
<dbReference type="InterPro" id="IPR004143">
    <property type="entry name" value="BPL_LPL_catalytic"/>
</dbReference>
<dbReference type="OrthoDB" id="9788148at2"/>
<dbReference type="FunCoup" id="F5Y8V5">
    <property type="interactions" value="62"/>
</dbReference>
<protein>
    <submittedName>
        <fullName evidence="2">Lipoate--protein ligase</fullName>
    </submittedName>
</protein>
<feature type="domain" description="BPL/LPL catalytic" evidence="1">
    <location>
        <begin position="35"/>
        <end position="227"/>
    </location>
</feature>
<dbReference type="PANTHER" id="PTHR43679:SF2">
    <property type="entry name" value="OCTANOYL-[GCVH]:PROTEIN N-OCTANOYLTRANSFERASE"/>
    <property type="match status" value="1"/>
</dbReference>
<dbReference type="InterPro" id="IPR050664">
    <property type="entry name" value="Octanoyltrans_LipM/LipL"/>
</dbReference>
<dbReference type="STRING" id="545695.TREAZ_0929"/>
<dbReference type="CDD" id="cd16443">
    <property type="entry name" value="LplA"/>
    <property type="match status" value="1"/>
</dbReference>
<evidence type="ECO:0000259" key="1">
    <source>
        <dbReference type="PROSITE" id="PS51733"/>
    </source>
</evidence>
<dbReference type="GO" id="GO:0016874">
    <property type="term" value="F:ligase activity"/>
    <property type="evidence" value="ECO:0007669"/>
    <property type="project" value="UniProtKB-KW"/>
</dbReference>
<dbReference type="EMBL" id="CP001841">
    <property type="protein sequence ID" value="AEF81602.1"/>
    <property type="molecule type" value="Genomic_DNA"/>
</dbReference>
<dbReference type="eggNOG" id="COG0095">
    <property type="taxonomic scope" value="Bacteria"/>
</dbReference>
<reference evidence="3" key="1">
    <citation type="submission" date="2009-12" db="EMBL/GenBank/DDBJ databases">
        <title>Complete sequence of Treponema azotonutricium strain ZAS-9.</title>
        <authorList>
            <person name="Tetu S.G."/>
            <person name="Matson E."/>
            <person name="Ren Q."/>
            <person name="Seshadri R."/>
            <person name="Elbourne L."/>
            <person name="Hassan K.A."/>
            <person name="Durkin A."/>
            <person name="Radune D."/>
            <person name="Mohamoud Y."/>
            <person name="Shay R."/>
            <person name="Jin S."/>
            <person name="Zhang X."/>
            <person name="Lucey K."/>
            <person name="Ballor N.R."/>
            <person name="Ottesen E."/>
            <person name="Rosenthal R."/>
            <person name="Allen A."/>
            <person name="Leadbetter J.R."/>
            <person name="Paulsen I.T."/>
        </authorList>
    </citation>
    <scope>NUCLEOTIDE SEQUENCE [LARGE SCALE GENOMIC DNA]</scope>
    <source>
        <strain evidence="3">ATCC BAA-888 / DSM 13862 / ZAS-9</strain>
    </source>
</reference>
<sequence length="259" mass="28472">MAEHVFPWRLLRSNYHNAFYNMGLDEALLESVSQGNSLPVLRLYGWEPSAVSLGYFQGFEEEVDAEACARLGVDIVRRISGGGAVFHDKEITYSLILPLDHPLAGNSILESYKKLCGGIVAGLGLLGIEAAFVPINDILAGGRKVSGNAQTRRQGCVLQHGTILLDMDGERMFSLLKVPQEKMKGKLIQDVKARVTGLYALLEREISFNEAAGALAGGFKKSLNLEYASAEDVPTCEEEQRALSLAEEKFASPEWLRRR</sequence>
<dbReference type="RefSeq" id="WP_015711052.1">
    <property type="nucleotide sequence ID" value="NC_015577.1"/>
</dbReference>
<name>F5Y8V5_LEAAZ</name>
<keyword evidence="2" id="KW-0436">Ligase</keyword>
<dbReference type="Gene3D" id="3.30.930.10">
    <property type="entry name" value="Bira Bifunctional Protein, Domain 2"/>
    <property type="match status" value="1"/>
</dbReference>
<dbReference type="InterPro" id="IPR045864">
    <property type="entry name" value="aa-tRNA-synth_II/BPL/LPL"/>
</dbReference>
<dbReference type="KEGG" id="taz:TREAZ_0929"/>
<reference evidence="2 3" key="2">
    <citation type="journal article" date="2011" name="ISME J.">
        <title>RNA-seq reveals cooperative metabolic interactions between two termite-gut spirochete species in co-culture.</title>
        <authorList>
            <person name="Rosenthal A.Z."/>
            <person name="Matson E.G."/>
            <person name="Eldar A."/>
            <person name="Leadbetter J.R."/>
        </authorList>
    </citation>
    <scope>NUCLEOTIDE SEQUENCE [LARGE SCALE GENOMIC DNA]</scope>
    <source>
        <strain evidence="3">ATCC BAA-888 / DSM 13862 / ZAS-9</strain>
    </source>
</reference>
<organism evidence="2 3">
    <name type="scientific">Leadbettera azotonutricia (strain ATCC BAA-888 / DSM 13862 / ZAS-9)</name>
    <name type="common">Treponema azotonutricium</name>
    <dbReference type="NCBI Taxonomy" id="545695"/>
    <lineage>
        <taxon>Bacteria</taxon>
        <taxon>Pseudomonadati</taxon>
        <taxon>Spirochaetota</taxon>
        <taxon>Spirochaetia</taxon>
        <taxon>Spirochaetales</taxon>
        <taxon>Breznakiellaceae</taxon>
        <taxon>Leadbettera</taxon>
    </lineage>
</organism>
<accession>F5Y8V5</accession>